<evidence type="ECO:0000313" key="3">
    <source>
        <dbReference type="Proteomes" id="UP000199664"/>
    </source>
</evidence>
<evidence type="ECO:0008006" key="4">
    <source>
        <dbReference type="Google" id="ProtNLM"/>
    </source>
</evidence>
<keyword evidence="1" id="KW-0732">Signal</keyword>
<evidence type="ECO:0000313" key="2">
    <source>
        <dbReference type="EMBL" id="SEK48555.1"/>
    </source>
</evidence>
<keyword evidence="3" id="KW-1185">Reference proteome</keyword>
<dbReference type="STRING" id="1036779.SAMN04515666_101635"/>
<reference evidence="3" key="1">
    <citation type="submission" date="2016-10" db="EMBL/GenBank/DDBJ databases">
        <authorList>
            <person name="Varghese N."/>
            <person name="Submissions S."/>
        </authorList>
    </citation>
    <scope>NUCLEOTIDE SEQUENCE [LARGE SCALE GENOMIC DNA]</scope>
    <source>
        <strain evidence="3">LMG 26383,CCUG 61248,R- 45681</strain>
    </source>
</reference>
<dbReference type="OrthoDB" id="8162765at2"/>
<proteinExistence type="predicted"/>
<accession>A0A1H7HK20</accession>
<feature type="chain" id="PRO_5011451429" description="Lipoprotein" evidence="1">
    <location>
        <begin position="23"/>
        <end position="123"/>
    </location>
</feature>
<dbReference type="Proteomes" id="UP000199664">
    <property type="component" value="Unassembled WGS sequence"/>
</dbReference>
<name>A0A1H7HK20_9HYPH</name>
<organism evidence="2 3">
    <name type="scientific">Bosea lupini</name>
    <dbReference type="NCBI Taxonomy" id="1036779"/>
    <lineage>
        <taxon>Bacteria</taxon>
        <taxon>Pseudomonadati</taxon>
        <taxon>Pseudomonadota</taxon>
        <taxon>Alphaproteobacteria</taxon>
        <taxon>Hyphomicrobiales</taxon>
        <taxon>Boseaceae</taxon>
        <taxon>Bosea</taxon>
    </lineage>
</organism>
<dbReference type="AlphaFoldDB" id="A0A1H7HK20"/>
<dbReference type="RefSeq" id="WP_091829648.1">
    <property type="nucleotide sequence ID" value="NZ_FOAN01000001.1"/>
</dbReference>
<dbReference type="EMBL" id="FOAN01000001">
    <property type="protein sequence ID" value="SEK48555.1"/>
    <property type="molecule type" value="Genomic_DNA"/>
</dbReference>
<feature type="signal peptide" evidence="1">
    <location>
        <begin position="1"/>
        <end position="22"/>
    </location>
</feature>
<gene>
    <name evidence="2" type="ORF">SAMN04515666_101635</name>
</gene>
<evidence type="ECO:0000256" key="1">
    <source>
        <dbReference type="SAM" id="SignalP"/>
    </source>
</evidence>
<sequence>MAFLPAGRALLLACFVALPLGACVAGHADTAAGRASLLATTVSRAIACKAGSPQRTTLDRFLAAEKARGASDEQLAAARSAYVTISEAETINQDIRPQPCTAEERATLRGKMNDVRAGRFEAP</sequence>
<protein>
    <recommendedName>
        <fullName evidence="4">Lipoprotein</fullName>
    </recommendedName>
</protein>